<feature type="signal peptide" evidence="1">
    <location>
        <begin position="1"/>
        <end position="29"/>
    </location>
</feature>
<evidence type="ECO:0000313" key="2">
    <source>
        <dbReference type="EMBL" id="RSD15515.1"/>
    </source>
</evidence>
<comment type="caution">
    <text evidence="2">The sequence shown here is derived from an EMBL/GenBank/DDBJ whole genome shotgun (WGS) entry which is preliminary data.</text>
</comment>
<gene>
    <name evidence="2" type="ORF">EIY87_24445</name>
</gene>
<dbReference type="EMBL" id="RSEC01000053">
    <property type="protein sequence ID" value="RSD15515.1"/>
    <property type="molecule type" value="Genomic_DNA"/>
</dbReference>
<proteinExistence type="predicted"/>
<evidence type="ECO:0000256" key="1">
    <source>
        <dbReference type="SAM" id="SignalP"/>
    </source>
</evidence>
<accession>A0A3R9DI44</accession>
<evidence type="ECO:0008006" key="4">
    <source>
        <dbReference type="Google" id="ProtNLM"/>
    </source>
</evidence>
<keyword evidence="3" id="KW-1185">Reference proteome</keyword>
<keyword evidence="1" id="KW-0732">Signal</keyword>
<sequence length="156" mass="16945">MLKRTLAVLTSLCTAFAPSLLFSATVAHAAPARPAAVAAVSPKCSGTASWGKIRYQVCFRWNCDSTKCNVLGYLGLINTATSARTVNWDLYYAYDGGPFNTDDSGAIRLNAGEQRTIYSANARQTRLCVRNEERLWIDYDGTLSTAIFASETIGCL</sequence>
<feature type="chain" id="PRO_5018784524" description="DUF2690 domain-containing protein" evidence="1">
    <location>
        <begin position="30"/>
        <end position="156"/>
    </location>
</feature>
<protein>
    <recommendedName>
        <fullName evidence="4">DUF2690 domain-containing protein</fullName>
    </recommendedName>
</protein>
<evidence type="ECO:0000313" key="3">
    <source>
        <dbReference type="Proteomes" id="UP000267081"/>
    </source>
</evidence>
<dbReference type="AlphaFoldDB" id="A0A3R9DI44"/>
<organism evidence="2 3">
    <name type="scientific">Amycolatopsis eburnea</name>
    <dbReference type="NCBI Taxonomy" id="2267691"/>
    <lineage>
        <taxon>Bacteria</taxon>
        <taxon>Bacillati</taxon>
        <taxon>Actinomycetota</taxon>
        <taxon>Actinomycetes</taxon>
        <taxon>Pseudonocardiales</taxon>
        <taxon>Pseudonocardiaceae</taxon>
        <taxon>Amycolatopsis</taxon>
    </lineage>
</organism>
<reference evidence="2 3" key="1">
    <citation type="submission" date="2018-12" db="EMBL/GenBank/DDBJ databases">
        <title>Amycolatopsis eburnea sp. nov. actinomycete associate with arbuscular mycorrhiza fungal spore.</title>
        <authorList>
            <person name="Lumyong S."/>
            <person name="Chaiya L."/>
        </authorList>
    </citation>
    <scope>NUCLEOTIDE SEQUENCE [LARGE SCALE GENOMIC DNA]</scope>
    <source>
        <strain evidence="2 3">GLM-1</strain>
    </source>
</reference>
<dbReference type="RefSeq" id="WP_125312167.1">
    <property type="nucleotide sequence ID" value="NZ_RSEC01000053.1"/>
</dbReference>
<dbReference type="Proteomes" id="UP000267081">
    <property type="component" value="Unassembled WGS sequence"/>
</dbReference>
<name>A0A3R9DI44_9PSEU</name>
<dbReference type="OrthoDB" id="3687268at2"/>